<sequence length="73" mass="7635">MLGGFPSPAAIGWLQTSTGSFRASLLLMAAIMAIGAALLAATRPSIVSMRGKRYQGYSSTSAPRNEIATFQVD</sequence>
<dbReference type="InterPro" id="IPR036259">
    <property type="entry name" value="MFS_trans_sf"/>
</dbReference>
<keyword evidence="1" id="KW-0472">Membrane</keyword>
<reference evidence="2 3" key="1">
    <citation type="submission" date="2015-11" db="EMBL/GenBank/DDBJ databases">
        <title>Expanding the genomic diversity of Burkholderia species for the development of highly accurate diagnostics.</title>
        <authorList>
            <person name="Sahl J."/>
            <person name="Keim P."/>
            <person name="Wagner D."/>
        </authorList>
    </citation>
    <scope>NUCLEOTIDE SEQUENCE [LARGE SCALE GENOMIC DNA]</scope>
    <source>
        <strain evidence="2 3">MSMB782WGS</strain>
    </source>
</reference>
<keyword evidence="1" id="KW-1133">Transmembrane helix</keyword>
<dbReference type="SUPFAM" id="SSF103473">
    <property type="entry name" value="MFS general substrate transporter"/>
    <property type="match status" value="1"/>
</dbReference>
<name>A0A108D3D9_9BURK</name>
<feature type="transmembrane region" description="Helical" evidence="1">
    <location>
        <begin position="20"/>
        <end position="42"/>
    </location>
</feature>
<dbReference type="AlphaFoldDB" id="A0A108D3D9"/>
<accession>A0A108D3D9</accession>
<dbReference type="EMBL" id="LPLU01000009">
    <property type="protein sequence ID" value="KWK85618.1"/>
    <property type="molecule type" value="Genomic_DNA"/>
</dbReference>
<keyword evidence="1" id="KW-0812">Transmembrane</keyword>
<comment type="caution">
    <text evidence="2">The sequence shown here is derived from an EMBL/GenBank/DDBJ whole genome shotgun (WGS) entry which is preliminary data.</text>
</comment>
<evidence type="ECO:0000256" key="1">
    <source>
        <dbReference type="SAM" id="Phobius"/>
    </source>
</evidence>
<evidence type="ECO:0000313" key="3">
    <source>
        <dbReference type="Proteomes" id="UP000065504"/>
    </source>
</evidence>
<gene>
    <name evidence="2" type="ORF">WM16_29950</name>
</gene>
<dbReference type="RefSeq" id="WP_060231537.1">
    <property type="nucleotide sequence ID" value="NZ_LPLU01000009.1"/>
</dbReference>
<evidence type="ECO:0000313" key="2">
    <source>
        <dbReference type="EMBL" id="KWK85618.1"/>
    </source>
</evidence>
<dbReference type="Proteomes" id="UP000065504">
    <property type="component" value="Unassembled WGS sequence"/>
</dbReference>
<proteinExistence type="predicted"/>
<protein>
    <submittedName>
        <fullName evidence="2">Uncharacterized protein</fullName>
    </submittedName>
</protein>
<organism evidence="2 3">
    <name type="scientific">Burkholderia ubonensis</name>
    <dbReference type="NCBI Taxonomy" id="101571"/>
    <lineage>
        <taxon>Bacteria</taxon>
        <taxon>Pseudomonadati</taxon>
        <taxon>Pseudomonadota</taxon>
        <taxon>Betaproteobacteria</taxon>
        <taxon>Burkholderiales</taxon>
        <taxon>Burkholderiaceae</taxon>
        <taxon>Burkholderia</taxon>
        <taxon>Burkholderia cepacia complex</taxon>
    </lineage>
</organism>